<feature type="region of interest" description="Disordered" evidence="1">
    <location>
        <begin position="1"/>
        <end position="20"/>
    </location>
</feature>
<evidence type="ECO:0000313" key="2">
    <source>
        <dbReference type="EMBL" id="QHU13159.1"/>
    </source>
</evidence>
<evidence type="ECO:0000256" key="1">
    <source>
        <dbReference type="SAM" id="MobiDB-lite"/>
    </source>
</evidence>
<proteinExistence type="predicted"/>
<sequence length="254" mass="28258">MTTKQKSGFPTDGRNHHAGIKNESDIASLWTSSPPPFFTSIYGTNINFIHRGGTQVVSDIEIMNGAAVLDGLSLKRHKSGTYDYINTSKVSDFLDDSDLKSNLASLRTSGVSEEDIRKQVQNYLAGTLTGLTSSQIKSLIETCNRRSPRWMCINDLETGRLIVFKHSEIDSLHTKEGDEFFLKSTPRARTSATIWRRREGVETNTTLRIRLVLNNGIGAFLKLPTSKNKSSVPTLKIQQDNVKSLLSRVKSVVL</sequence>
<reference evidence="2" key="1">
    <citation type="journal article" date="2020" name="Nature">
        <title>Giant virus diversity and host interactions through global metagenomics.</title>
        <authorList>
            <person name="Schulz F."/>
            <person name="Roux S."/>
            <person name="Paez-Espino D."/>
            <person name="Jungbluth S."/>
            <person name="Walsh D.A."/>
            <person name="Denef V.J."/>
            <person name="McMahon K.D."/>
            <person name="Konstantinidis K.T."/>
            <person name="Eloe-Fadrosh E.A."/>
            <person name="Kyrpides N.C."/>
            <person name="Woyke T."/>
        </authorList>
    </citation>
    <scope>NUCLEOTIDE SEQUENCE</scope>
    <source>
        <strain evidence="2">GVMAG-S-1101178-127</strain>
    </source>
</reference>
<name>A0A6C0K628_9ZZZZ</name>
<accession>A0A6C0K628</accession>
<protein>
    <submittedName>
        <fullName evidence="2">Uncharacterized protein</fullName>
    </submittedName>
</protein>
<dbReference type="EMBL" id="MN740814">
    <property type="protein sequence ID" value="QHU13159.1"/>
    <property type="molecule type" value="Genomic_DNA"/>
</dbReference>
<organism evidence="2">
    <name type="scientific">viral metagenome</name>
    <dbReference type="NCBI Taxonomy" id="1070528"/>
    <lineage>
        <taxon>unclassified sequences</taxon>
        <taxon>metagenomes</taxon>
        <taxon>organismal metagenomes</taxon>
    </lineage>
</organism>
<dbReference type="AlphaFoldDB" id="A0A6C0K628"/>